<accession>A0AAJ6ZDR8</accession>
<evidence type="ECO:0000256" key="13">
    <source>
        <dbReference type="ARBA" id="ARBA00022837"/>
    </source>
</evidence>
<dbReference type="InterPro" id="IPR001767">
    <property type="entry name" value="Hedgehog_Hint"/>
</dbReference>
<evidence type="ECO:0000256" key="21">
    <source>
        <dbReference type="SAM" id="MobiDB-lite"/>
    </source>
</evidence>
<evidence type="ECO:0000256" key="19">
    <source>
        <dbReference type="ARBA" id="ARBA00048589"/>
    </source>
</evidence>
<dbReference type="GO" id="GO:0016015">
    <property type="term" value="F:morphogen activity"/>
    <property type="evidence" value="ECO:0007669"/>
    <property type="project" value="UniProtKB-KW"/>
</dbReference>
<evidence type="ECO:0000256" key="3">
    <source>
        <dbReference type="ARBA" id="ARBA00010649"/>
    </source>
</evidence>
<dbReference type="GO" id="GO:0005509">
    <property type="term" value="F:calcium ion binding"/>
    <property type="evidence" value="ECO:0007669"/>
    <property type="project" value="TreeGrafter"/>
</dbReference>
<keyword evidence="10 20" id="KW-0732">Signal</keyword>
<evidence type="ECO:0000256" key="4">
    <source>
        <dbReference type="ARBA" id="ARBA00022473"/>
    </source>
</evidence>
<evidence type="ECO:0000256" key="7">
    <source>
        <dbReference type="ARBA" id="ARBA00022679"/>
    </source>
</evidence>
<evidence type="ECO:0000256" key="12">
    <source>
        <dbReference type="ARBA" id="ARBA00022813"/>
    </source>
</evidence>
<keyword evidence="20" id="KW-0256">Endoplasmic reticulum</keyword>
<dbReference type="InterPro" id="IPR000320">
    <property type="entry name" value="Hedgehog_signalling_dom"/>
</dbReference>
<evidence type="ECO:0000256" key="5">
    <source>
        <dbReference type="ARBA" id="ARBA00022475"/>
    </source>
</evidence>
<sequence length="451" mass="50224">MHTYFEQPNKGSRPSLTRGSTRRQQYCQRRDAGRAGGGRAAAPDSRAQCRSDRGARWSCVERAWSDVCEMRLSLVLLWLGAAAACGPGRGFTRRHGPRRITPLVFNQHDPNIGENSKSASGPPEGRITRDDEKFRDLVPNYNPDIDFRDDEGTGADRLMTQRCKEKLNTLAISVMNQWPGVRLRVIEGWDEENSHQEHSLHYEGRAVDLTTSDRDSSKYGMLARLAVEAGFDWVYYESRSYIHCSVKTESSVGTGAGCFPSGAVVYTESGPRDIDSLRKGDRVLAAADDGKMIYSEVLTFMDRDPNATRQFMEIIAENGGTITTTPSHLLLLAAADGWRESFAVNIKLGDVLLTRGTGSVMRPSKVVHTRMVKRRGVFAPLTKAGTIIVDDALASCYALVRSHSLAHAAMAPLRWMASWSKTEEMPRGVHWYANALYSFGDYVLPSKYKYL</sequence>
<dbReference type="GO" id="GO:0005789">
    <property type="term" value="C:endoplasmic reticulum membrane"/>
    <property type="evidence" value="ECO:0007669"/>
    <property type="project" value="UniProtKB-SubCell"/>
</dbReference>
<feature type="region of interest" description="Disordered" evidence="21">
    <location>
        <begin position="104"/>
        <end position="130"/>
    </location>
</feature>
<comment type="catalytic activity">
    <reaction evidence="19">
        <text>glycyl-L-cysteinyl-[protein] + cholesterol + H(+) = [protein]-C-terminal glycyl cholesterol ester + N-terminal L-cysteinyl-[protein]</text>
        <dbReference type="Rhea" id="RHEA:59504"/>
        <dbReference type="Rhea" id="RHEA-COMP:12707"/>
        <dbReference type="Rhea" id="RHEA-COMP:15369"/>
        <dbReference type="Rhea" id="RHEA-COMP:15374"/>
        <dbReference type="ChEBI" id="CHEBI:15378"/>
        <dbReference type="ChEBI" id="CHEBI:16113"/>
        <dbReference type="ChEBI" id="CHEBI:65250"/>
        <dbReference type="ChEBI" id="CHEBI:143135"/>
        <dbReference type="ChEBI" id="CHEBI:143140"/>
    </reaction>
    <physiologicalReaction direction="left-to-right" evidence="19">
        <dbReference type="Rhea" id="RHEA:59505"/>
    </physiologicalReaction>
</comment>
<reference evidence="23" key="1">
    <citation type="submission" date="2025-08" db="UniProtKB">
        <authorList>
            <consortium name="RefSeq"/>
        </authorList>
    </citation>
    <scope>IDENTIFICATION</scope>
</reference>
<dbReference type="InterPro" id="IPR036844">
    <property type="entry name" value="Hint_dom_sf"/>
</dbReference>
<protein>
    <recommendedName>
        <fullName evidence="20">Hedgehog protein</fullName>
    </recommendedName>
</protein>
<evidence type="ECO:0000256" key="2">
    <source>
        <dbReference type="ARBA" id="ARBA00004496"/>
    </source>
</evidence>
<evidence type="ECO:0000256" key="18">
    <source>
        <dbReference type="ARBA" id="ARBA00045369"/>
    </source>
</evidence>
<feature type="region of interest" description="Disordered" evidence="21">
    <location>
        <begin position="1"/>
        <end position="46"/>
    </location>
</feature>
<dbReference type="GO" id="GO:0001708">
    <property type="term" value="P:cell fate specification"/>
    <property type="evidence" value="ECO:0007669"/>
    <property type="project" value="TreeGrafter"/>
</dbReference>
<keyword evidence="20" id="KW-0333">Golgi apparatus</keyword>
<dbReference type="RefSeq" id="XP_013170413.1">
    <property type="nucleotide sequence ID" value="XM_013314959.1"/>
</dbReference>
<dbReference type="Pfam" id="PF01085">
    <property type="entry name" value="HH_signal"/>
    <property type="match status" value="1"/>
</dbReference>
<dbReference type="AlphaFoldDB" id="A0AAJ6ZDR8"/>
<name>A0AAJ6ZDR8_PAPXU</name>
<dbReference type="Gene3D" id="2.170.16.10">
    <property type="entry name" value="Hedgehog/Intein (Hint) domain"/>
    <property type="match status" value="1"/>
</dbReference>
<evidence type="ECO:0000256" key="9">
    <source>
        <dbReference type="ARBA" id="ARBA00022723"/>
    </source>
</evidence>
<keyword evidence="4 20" id="KW-0217">Developmental protein</keyword>
<evidence type="ECO:0000256" key="1">
    <source>
        <dbReference type="ARBA" id="ARBA00004123"/>
    </source>
</evidence>
<evidence type="ECO:0000313" key="23">
    <source>
        <dbReference type="RefSeq" id="XP_013170413.1"/>
    </source>
</evidence>
<dbReference type="InterPro" id="IPR001657">
    <property type="entry name" value="Hedgehog"/>
</dbReference>
<keyword evidence="14 20" id="KW-0472">Membrane</keyword>
<dbReference type="GO" id="GO:0007224">
    <property type="term" value="P:smoothened signaling pathway"/>
    <property type="evidence" value="ECO:0007669"/>
    <property type="project" value="TreeGrafter"/>
</dbReference>
<comment type="subcellular location">
    <molecule>Protein hedgehog N-product</molecule>
    <subcellularLocation>
        <location evidence="20">Cell membrane</location>
        <topology evidence="20">Lipid-anchor</topology>
    </subcellularLocation>
</comment>
<feature type="compositionally biased region" description="Polar residues" evidence="21">
    <location>
        <begin position="9"/>
        <end position="27"/>
    </location>
</feature>
<keyword evidence="6 20" id="KW-0645">Protease</keyword>
<keyword evidence="16" id="KW-0449">Lipoprotein</keyword>
<keyword evidence="5 20" id="KW-1003">Cell membrane</keyword>
<evidence type="ECO:0000256" key="8">
    <source>
        <dbReference type="ARBA" id="ARBA00022716"/>
    </source>
</evidence>
<evidence type="ECO:0000256" key="10">
    <source>
        <dbReference type="ARBA" id="ARBA00022729"/>
    </source>
</evidence>
<dbReference type="PANTHER" id="PTHR11889">
    <property type="entry name" value="HEDGEHOG"/>
    <property type="match status" value="1"/>
</dbReference>
<dbReference type="GO" id="GO:0007367">
    <property type="term" value="P:segment polarity determination"/>
    <property type="evidence" value="ECO:0007669"/>
    <property type="project" value="UniProtKB-KW"/>
</dbReference>
<dbReference type="SUPFAM" id="SSF51294">
    <property type="entry name" value="Hedgehog/intein (Hint) domain"/>
    <property type="match status" value="1"/>
</dbReference>
<dbReference type="GeneID" id="106119830"/>
<keyword evidence="13" id="KW-0106">Calcium</keyword>
<evidence type="ECO:0000256" key="16">
    <source>
        <dbReference type="ARBA" id="ARBA00023288"/>
    </source>
</evidence>
<dbReference type="Pfam" id="PF01079">
    <property type="entry name" value="Hint"/>
    <property type="match status" value="1"/>
</dbReference>
<dbReference type="GO" id="GO:0007267">
    <property type="term" value="P:cell-cell signaling"/>
    <property type="evidence" value="ECO:0007669"/>
    <property type="project" value="InterPro"/>
</dbReference>
<dbReference type="FunFam" id="2.170.16.10:FF:000001">
    <property type="entry name" value="Indian hedgehog"/>
    <property type="match status" value="1"/>
</dbReference>
<dbReference type="GO" id="GO:0010468">
    <property type="term" value="P:regulation of gene expression"/>
    <property type="evidence" value="ECO:0007669"/>
    <property type="project" value="TreeGrafter"/>
</dbReference>
<gene>
    <name evidence="23" type="primary">LOC106119830</name>
</gene>
<comment type="function">
    <molecule>Protein hedgehog</molecule>
    <text evidence="20">The C-terminal part of the hedgehog protein precursor displays an autoproteolysis activity that results in the cleavage of the full-length protein into two parts (N-product and C-product). In addition, the C-terminal part displays a cholesterol transferase activity that results by the covalent attachment of a cholesterol moiety to the C-terminal of the newly generated N-product.</text>
</comment>
<dbReference type="InterPro" id="IPR009045">
    <property type="entry name" value="Zn_M74/Hedgehog-like"/>
</dbReference>
<dbReference type="GO" id="GO:0005886">
    <property type="term" value="C:plasma membrane"/>
    <property type="evidence" value="ECO:0007669"/>
    <property type="project" value="UniProtKB-SubCell"/>
</dbReference>
<dbReference type="SMART" id="SM00306">
    <property type="entry name" value="HintN"/>
    <property type="match status" value="1"/>
</dbReference>
<evidence type="ECO:0000256" key="11">
    <source>
        <dbReference type="ARBA" id="ARBA00022801"/>
    </source>
</evidence>
<keyword evidence="9" id="KW-0479">Metal-binding</keyword>
<dbReference type="Gene3D" id="3.30.1380.10">
    <property type="match status" value="1"/>
</dbReference>
<evidence type="ECO:0000256" key="6">
    <source>
        <dbReference type="ARBA" id="ARBA00022670"/>
    </source>
</evidence>
<dbReference type="GO" id="GO:0008233">
    <property type="term" value="F:peptidase activity"/>
    <property type="evidence" value="ECO:0007669"/>
    <property type="project" value="UniProtKB-UniRule"/>
</dbReference>
<organism evidence="23">
    <name type="scientific">Papilio xuthus</name>
    <name type="common">Asian swallowtail butterfly</name>
    <dbReference type="NCBI Taxonomy" id="66420"/>
    <lineage>
        <taxon>Eukaryota</taxon>
        <taxon>Metazoa</taxon>
        <taxon>Ecdysozoa</taxon>
        <taxon>Arthropoda</taxon>
        <taxon>Hexapoda</taxon>
        <taxon>Insecta</taxon>
        <taxon>Pterygota</taxon>
        <taxon>Neoptera</taxon>
        <taxon>Endopterygota</taxon>
        <taxon>Lepidoptera</taxon>
        <taxon>Glossata</taxon>
        <taxon>Ditrysia</taxon>
        <taxon>Papilionoidea</taxon>
        <taxon>Papilionidae</taxon>
        <taxon>Papilioninae</taxon>
        <taxon>Papilio</taxon>
    </lineage>
</organism>
<dbReference type="GO" id="GO:0048731">
    <property type="term" value="P:system development"/>
    <property type="evidence" value="ECO:0007669"/>
    <property type="project" value="UniProtKB-ARBA"/>
</dbReference>
<dbReference type="SUPFAM" id="SSF55166">
    <property type="entry name" value="Hedgehog/DD-peptidase"/>
    <property type="match status" value="1"/>
</dbReference>
<keyword evidence="17" id="KW-0504">Morphogen</keyword>
<comment type="subcellular location">
    <subcellularLocation>
        <location evidence="2">Cytoplasm</location>
    </subcellularLocation>
    <subcellularLocation>
        <location evidence="1">Nucleus</location>
    </subcellularLocation>
</comment>
<dbReference type="GO" id="GO:0005113">
    <property type="term" value="F:patched binding"/>
    <property type="evidence" value="ECO:0007669"/>
    <property type="project" value="TreeGrafter"/>
</dbReference>
<dbReference type="Proteomes" id="UP000694872">
    <property type="component" value="Unplaced"/>
</dbReference>
<dbReference type="GO" id="GO:0005634">
    <property type="term" value="C:nucleus"/>
    <property type="evidence" value="ECO:0007669"/>
    <property type="project" value="UniProtKB-SubCell"/>
</dbReference>
<evidence type="ECO:0000259" key="22">
    <source>
        <dbReference type="SMART" id="SM00306"/>
    </source>
</evidence>
<dbReference type="PROSITE" id="PS50817">
    <property type="entry name" value="INTEIN_N_TER"/>
    <property type="match status" value="1"/>
</dbReference>
<keyword evidence="15" id="KW-0564">Palmitate</keyword>
<dbReference type="GO" id="GO:0016539">
    <property type="term" value="P:intein-mediated protein splicing"/>
    <property type="evidence" value="ECO:0007669"/>
    <property type="project" value="InterPro"/>
</dbReference>
<comment type="subcellular location">
    <molecule>Sonic hedgehog protein</molecule>
    <subcellularLocation>
        <location evidence="20">Endoplasmic reticulum membrane</location>
    </subcellularLocation>
    <subcellularLocation>
        <location evidence="20">Golgi apparatus membrane</location>
    </subcellularLocation>
</comment>
<dbReference type="InterPro" id="IPR003587">
    <property type="entry name" value="Hint_dom_N"/>
</dbReference>
<dbReference type="GO" id="GO:0016740">
    <property type="term" value="F:transferase activity"/>
    <property type="evidence" value="ECO:0007669"/>
    <property type="project" value="UniProtKB-KW"/>
</dbReference>
<dbReference type="FunFam" id="3.30.1380.10:FF:000001">
    <property type="entry name" value="Indian hedgehog"/>
    <property type="match status" value="1"/>
</dbReference>
<feature type="domain" description="Hint" evidence="22">
    <location>
        <begin position="256"/>
        <end position="356"/>
    </location>
</feature>
<comment type="similarity">
    <text evidence="3 20">Belongs to the hedgehog family.</text>
</comment>
<dbReference type="CTD" id="42737"/>
<dbReference type="InterPro" id="IPR050387">
    <property type="entry name" value="Hedgehog_Signaling"/>
</dbReference>
<evidence type="ECO:0000256" key="20">
    <source>
        <dbReference type="RuleBase" id="RU280812"/>
    </source>
</evidence>
<keyword evidence="12 20" id="KW-0068">Autocatalytic cleavage</keyword>
<dbReference type="PANTHER" id="PTHR11889:SF31">
    <property type="entry name" value="PROTEIN HEDGEHOG"/>
    <property type="match status" value="1"/>
</dbReference>
<comment type="function">
    <molecule>Protein hedgehog N-product</molecule>
    <text evidence="20">The dually lipidated hedgehog protein N-product is a morphogen which is essential for a variety of patterning events during development.</text>
</comment>
<dbReference type="GO" id="GO:0000139">
    <property type="term" value="C:Golgi membrane"/>
    <property type="evidence" value="ECO:0007669"/>
    <property type="project" value="UniProtKB-SubCell"/>
</dbReference>
<keyword evidence="7" id="KW-0808">Transferase</keyword>
<dbReference type="InterPro" id="IPR006141">
    <property type="entry name" value="Intein_N"/>
</dbReference>
<keyword evidence="11 20" id="KW-0378">Hydrolase</keyword>
<evidence type="ECO:0000256" key="17">
    <source>
        <dbReference type="ARBA" id="ARBA00023301"/>
    </source>
</evidence>
<proteinExistence type="inferred from homology"/>
<evidence type="ECO:0000256" key="14">
    <source>
        <dbReference type="ARBA" id="ARBA00023136"/>
    </source>
</evidence>
<dbReference type="GO" id="GO:0005615">
    <property type="term" value="C:extracellular space"/>
    <property type="evidence" value="ECO:0007669"/>
    <property type="project" value="TreeGrafter"/>
</dbReference>
<dbReference type="GO" id="GO:0009653">
    <property type="term" value="P:anatomical structure morphogenesis"/>
    <property type="evidence" value="ECO:0007669"/>
    <property type="project" value="UniProtKB-KW"/>
</dbReference>
<dbReference type="CDD" id="cd00081">
    <property type="entry name" value="Hint"/>
    <property type="match status" value="1"/>
</dbReference>
<dbReference type="GO" id="GO:0016540">
    <property type="term" value="P:protein autoprocessing"/>
    <property type="evidence" value="ECO:0007669"/>
    <property type="project" value="InterPro"/>
</dbReference>
<dbReference type="PRINTS" id="PR00632">
    <property type="entry name" value="SONICHHOG"/>
</dbReference>
<comment type="function">
    <text evidence="18">The C-terminal part of the hedgehog protein precursor displays an autoproteolysis activity that results in the cleavage of the full-length protein into two parts (N-product and C-product). In addition, the C-terminal part displays a cholesterol transferase activity that results by the covalent attachment of a cholesterol moiety to the C-terminal of the newly generated N-product. Once cleaved, the C-product has no signaling activity and diffuses from the cell.</text>
</comment>
<dbReference type="KEGG" id="pxu:106119830"/>
<evidence type="ECO:0000256" key="15">
    <source>
        <dbReference type="ARBA" id="ARBA00023139"/>
    </source>
</evidence>
<keyword evidence="8" id="KW-0709">Segmentation polarity protein</keyword>